<feature type="transmembrane region" description="Helical" evidence="1">
    <location>
        <begin position="144"/>
        <end position="168"/>
    </location>
</feature>
<dbReference type="SMART" id="SM00014">
    <property type="entry name" value="acidPPc"/>
    <property type="match status" value="1"/>
</dbReference>
<feature type="transmembrane region" description="Helical" evidence="1">
    <location>
        <begin position="245"/>
        <end position="266"/>
    </location>
</feature>
<feature type="transmembrane region" description="Helical" evidence="1">
    <location>
        <begin position="57"/>
        <end position="79"/>
    </location>
</feature>
<dbReference type="CDD" id="cd03392">
    <property type="entry name" value="PAP2_like_2"/>
    <property type="match status" value="1"/>
</dbReference>
<dbReference type="SUPFAM" id="SSF48317">
    <property type="entry name" value="Acid phosphatase/Vanadium-dependent haloperoxidase"/>
    <property type="match status" value="1"/>
</dbReference>
<dbReference type="RefSeq" id="WP_203743890.1">
    <property type="nucleotide sequence ID" value="NZ_BONF01000009.1"/>
</dbReference>
<dbReference type="InterPro" id="IPR000326">
    <property type="entry name" value="PAP2/HPO"/>
</dbReference>
<dbReference type="Proteomes" id="UP000601223">
    <property type="component" value="Unassembled WGS sequence"/>
</dbReference>
<evidence type="ECO:0000259" key="2">
    <source>
        <dbReference type="SMART" id="SM00014"/>
    </source>
</evidence>
<reference evidence="3 4" key="1">
    <citation type="submission" date="2021-01" db="EMBL/GenBank/DDBJ databases">
        <title>Whole genome shotgun sequence of Catellatospora bangladeshensis NBRC 107357.</title>
        <authorList>
            <person name="Komaki H."/>
            <person name="Tamura T."/>
        </authorList>
    </citation>
    <scope>NUCLEOTIDE SEQUENCE [LARGE SCALE GENOMIC DNA]</scope>
    <source>
        <strain evidence="3 4">NBRC 107357</strain>
    </source>
</reference>
<feature type="transmembrane region" description="Helical" evidence="1">
    <location>
        <begin position="219"/>
        <end position="239"/>
    </location>
</feature>
<accession>A0A8J3NGI2</accession>
<keyword evidence="4" id="KW-1185">Reference proteome</keyword>
<keyword evidence="1" id="KW-1133">Transmembrane helix</keyword>
<feature type="transmembrane region" description="Helical" evidence="1">
    <location>
        <begin position="6"/>
        <end position="26"/>
    </location>
</feature>
<evidence type="ECO:0000313" key="3">
    <source>
        <dbReference type="EMBL" id="GIF80395.1"/>
    </source>
</evidence>
<dbReference type="AlphaFoldDB" id="A0A8J3NGI2"/>
<dbReference type="PANTHER" id="PTHR14969:SF13">
    <property type="entry name" value="AT30094P"/>
    <property type="match status" value="1"/>
</dbReference>
<sequence>MTGSVLLGLGVVVLLVCAAYAVVCAVRPAARMLAGASWYRTGDRHGRAALSRVTAKVAAELVLLVIGAALVFTLASVFVEVLDAVVDEDDLTVIDRPVVDWLAGHRTPGLNRIMIAVTDLGSAVALAVASVAGVAYVSWRLRSWYPIALGVLTLGLVQLLVLGIKVTIGRERPNPPGQVVPETGFSFPSGHSTSSLVGFALLAWLVCMLTGNRTVWATAWLAAAAGAVLVGLSRIYLGVHYPSDVLGGWMLGLTWLAVVAVAVWVWRARTTSRNGNHRTRSTAQR</sequence>
<dbReference type="InterPro" id="IPR036938">
    <property type="entry name" value="PAP2/HPO_sf"/>
</dbReference>
<evidence type="ECO:0000313" key="4">
    <source>
        <dbReference type="Proteomes" id="UP000601223"/>
    </source>
</evidence>
<name>A0A8J3NGI2_9ACTN</name>
<protein>
    <recommendedName>
        <fullName evidence="2">Phosphatidic acid phosphatase type 2/haloperoxidase domain-containing protein</fullName>
    </recommendedName>
</protein>
<comment type="caution">
    <text evidence="3">The sequence shown here is derived from an EMBL/GenBank/DDBJ whole genome shotgun (WGS) entry which is preliminary data.</text>
</comment>
<dbReference type="Gene3D" id="1.20.144.10">
    <property type="entry name" value="Phosphatidic acid phosphatase type 2/haloperoxidase"/>
    <property type="match status" value="1"/>
</dbReference>
<dbReference type="Pfam" id="PF01569">
    <property type="entry name" value="PAP2"/>
    <property type="match status" value="1"/>
</dbReference>
<feature type="domain" description="Phosphatidic acid phosphatase type 2/haloperoxidase" evidence="2">
    <location>
        <begin position="147"/>
        <end position="260"/>
    </location>
</feature>
<dbReference type="PANTHER" id="PTHR14969">
    <property type="entry name" value="SPHINGOSINE-1-PHOSPHATE PHOSPHOHYDROLASE"/>
    <property type="match status" value="1"/>
</dbReference>
<proteinExistence type="predicted"/>
<evidence type="ECO:0000256" key="1">
    <source>
        <dbReference type="SAM" id="Phobius"/>
    </source>
</evidence>
<organism evidence="3 4">
    <name type="scientific">Catellatospora bangladeshensis</name>
    <dbReference type="NCBI Taxonomy" id="310355"/>
    <lineage>
        <taxon>Bacteria</taxon>
        <taxon>Bacillati</taxon>
        <taxon>Actinomycetota</taxon>
        <taxon>Actinomycetes</taxon>
        <taxon>Micromonosporales</taxon>
        <taxon>Micromonosporaceae</taxon>
        <taxon>Catellatospora</taxon>
    </lineage>
</organism>
<keyword evidence="1" id="KW-0472">Membrane</keyword>
<gene>
    <name evidence="3" type="ORF">Cba03nite_17440</name>
</gene>
<keyword evidence="1" id="KW-0812">Transmembrane</keyword>
<feature type="transmembrane region" description="Helical" evidence="1">
    <location>
        <begin position="188"/>
        <end position="207"/>
    </location>
</feature>
<feature type="transmembrane region" description="Helical" evidence="1">
    <location>
        <begin position="113"/>
        <end position="137"/>
    </location>
</feature>
<dbReference type="EMBL" id="BONF01000009">
    <property type="protein sequence ID" value="GIF80395.1"/>
    <property type="molecule type" value="Genomic_DNA"/>
</dbReference>